<evidence type="ECO:0000256" key="1">
    <source>
        <dbReference type="SAM" id="Phobius"/>
    </source>
</evidence>
<dbReference type="RefSeq" id="WP_348713224.1">
    <property type="nucleotide sequence ID" value="NZ_CAXIXY010000006.1"/>
</dbReference>
<proteinExistence type="predicted"/>
<evidence type="ECO:0000313" key="3">
    <source>
        <dbReference type="Proteomes" id="UP001497416"/>
    </source>
</evidence>
<keyword evidence="3" id="KW-1185">Reference proteome</keyword>
<gene>
    <name evidence="2" type="ORF">T190607A01A_40294</name>
</gene>
<keyword evidence="1" id="KW-1133">Transmembrane helix</keyword>
<evidence type="ECO:0000313" key="2">
    <source>
        <dbReference type="EMBL" id="CAL2091837.1"/>
    </source>
</evidence>
<dbReference type="EMBL" id="CAXIXY010000006">
    <property type="protein sequence ID" value="CAL2091837.1"/>
    <property type="molecule type" value="Genomic_DNA"/>
</dbReference>
<keyword evidence="1" id="KW-0472">Membrane</keyword>
<reference evidence="2 3" key="1">
    <citation type="submission" date="2024-05" db="EMBL/GenBank/DDBJ databases">
        <authorList>
            <person name="Duchaud E."/>
        </authorList>
    </citation>
    <scope>NUCLEOTIDE SEQUENCE [LARGE SCALE GENOMIC DNA]</scope>
    <source>
        <strain evidence="2">Ena-SAMPLE-TAB-13-05-2024-13:56:06:370-140302</strain>
    </source>
</reference>
<organism evidence="2 3">
    <name type="scientific">Tenacibaculum platacis</name>
    <dbReference type="NCBI Taxonomy" id="3137852"/>
    <lineage>
        <taxon>Bacteria</taxon>
        <taxon>Pseudomonadati</taxon>
        <taxon>Bacteroidota</taxon>
        <taxon>Flavobacteriia</taxon>
        <taxon>Flavobacteriales</taxon>
        <taxon>Flavobacteriaceae</taxon>
        <taxon>Tenacibaculum</taxon>
    </lineage>
</organism>
<feature type="transmembrane region" description="Helical" evidence="1">
    <location>
        <begin position="21"/>
        <end position="42"/>
    </location>
</feature>
<protein>
    <submittedName>
        <fullName evidence="2">Uncharacterized protein</fullName>
    </submittedName>
</protein>
<accession>A0ABM9P4N0</accession>
<sequence>MIKGNSIIIHHKNPNSEINRIFGLTFIIPLSGFLLSLLLSFIPYKNLKWSEKYIPFALLSILAILVLSLISLSLKILTF</sequence>
<dbReference type="Proteomes" id="UP001497416">
    <property type="component" value="Unassembled WGS sequence"/>
</dbReference>
<name>A0ABM9P4N0_9FLAO</name>
<keyword evidence="1" id="KW-0812">Transmembrane</keyword>
<feature type="transmembrane region" description="Helical" evidence="1">
    <location>
        <begin position="54"/>
        <end position="77"/>
    </location>
</feature>
<comment type="caution">
    <text evidence="2">The sequence shown here is derived from an EMBL/GenBank/DDBJ whole genome shotgun (WGS) entry which is preliminary data.</text>
</comment>